<dbReference type="GO" id="GO:0000175">
    <property type="term" value="F:3'-5'-RNA exonuclease activity"/>
    <property type="evidence" value="ECO:0007669"/>
    <property type="project" value="InterPro"/>
</dbReference>
<evidence type="ECO:0000256" key="3">
    <source>
        <dbReference type="ARBA" id="ARBA00022839"/>
    </source>
</evidence>
<evidence type="ECO:0000313" key="5">
    <source>
        <dbReference type="Proteomes" id="UP000325315"/>
    </source>
</evidence>
<dbReference type="CDD" id="cd06133">
    <property type="entry name" value="ERI-1_3'hExo_like"/>
    <property type="match status" value="1"/>
</dbReference>
<dbReference type="PANTHER" id="PTHR23044:SF61">
    <property type="entry name" value="3'-5' EXORIBONUCLEASE 1-RELATED"/>
    <property type="match status" value="1"/>
</dbReference>
<evidence type="ECO:0000256" key="2">
    <source>
        <dbReference type="ARBA" id="ARBA00022801"/>
    </source>
</evidence>
<dbReference type="AlphaFoldDB" id="A0A5B6VF47"/>
<proteinExistence type="predicted"/>
<keyword evidence="2" id="KW-0378">Hydrolase</keyword>
<gene>
    <name evidence="4" type="ORF">EPI10_002681</name>
</gene>
<dbReference type="EMBL" id="SMMG02000007">
    <property type="protein sequence ID" value="KAA3467691.1"/>
    <property type="molecule type" value="Genomic_DNA"/>
</dbReference>
<comment type="caution">
    <text evidence="4">The sequence shown here is derived from an EMBL/GenBank/DDBJ whole genome shotgun (WGS) entry which is preliminary data.</text>
</comment>
<dbReference type="InterPro" id="IPR047201">
    <property type="entry name" value="ERI-1_3'hExo-like"/>
</dbReference>
<evidence type="ECO:0000256" key="1">
    <source>
        <dbReference type="ARBA" id="ARBA00022722"/>
    </source>
</evidence>
<evidence type="ECO:0000313" key="4">
    <source>
        <dbReference type="EMBL" id="KAA3467691.1"/>
    </source>
</evidence>
<dbReference type="PANTHER" id="PTHR23044">
    <property type="entry name" value="3'-5' EXONUCLEASE ERI1-RELATED"/>
    <property type="match status" value="1"/>
</dbReference>
<keyword evidence="5" id="KW-1185">Reference proteome</keyword>
<dbReference type="OrthoDB" id="448399at2759"/>
<accession>A0A5B6VF47</accession>
<dbReference type="SUPFAM" id="SSF53098">
    <property type="entry name" value="Ribonuclease H-like"/>
    <property type="match status" value="1"/>
</dbReference>
<dbReference type="Proteomes" id="UP000325315">
    <property type="component" value="Unassembled WGS sequence"/>
</dbReference>
<dbReference type="GO" id="GO:0003676">
    <property type="term" value="F:nucleic acid binding"/>
    <property type="evidence" value="ECO:0007669"/>
    <property type="project" value="InterPro"/>
</dbReference>
<dbReference type="InterPro" id="IPR012337">
    <property type="entry name" value="RNaseH-like_sf"/>
</dbReference>
<organism evidence="4 5">
    <name type="scientific">Gossypium australe</name>
    <dbReference type="NCBI Taxonomy" id="47621"/>
    <lineage>
        <taxon>Eukaryota</taxon>
        <taxon>Viridiplantae</taxon>
        <taxon>Streptophyta</taxon>
        <taxon>Embryophyta</taxon>
        <taxon>Tracheophyta</taxon>
        <taxon>Spermatophyta</taxon>
        <taxon>Magnoliopsida</taxon>
        <taxon>eudicotyledons</taxon>
        <taxon>Gunneridae</taxon>
        <taxon>Pentapetalae</taxon>
        <taxon>rosids</taxon>
        <taxon>malvids</taxon>
        <taxon>Malvales</taxon>
        <taxon>Malvaceae</taxon>
        <taxon>Malvoideae</taxon>
        <taxon>Gossypium</taxon>
    </lineage>
</organism>
<keyword evidence="1" id="KW-0540">Nuclease</keyword>
<dbReference type="InterPro" id="IPR051274">
    <property type="entry name" value="3-5_Exoribonuclease"/>
</dbReference>
<dbReference type="Gene3D" id="3.30.420.10">
    <property type="entry name" value="Ribonuclease H-like superfamily/Ribonuclease H"/>
    <property type="match status" value="1"/>
</dbReference>
<sequence length="350" mass="40548">MAYTTRIPVGRIFGFWSRSFSSPIKNPFFSSTLSHVPSYKISTTAYCSSPSPSPPPPLSAAMNTQVFSSSSRWRPMCLYFTQGKCTQMDDPSHLEKFNHDCSRDLQVNGTDIEKKCSQNVDFLLVIDLEGKVEILEFPVLLIDAKSLSLVDFFHRFPFPFLLNATEPLIRKFKHCYRFVRPTKMSEQAVNKYIEGKYGEIRVDRVWHDTAQPFKEVLQQFEAWLSQHNLWEKERGGRLTRAAFTKIPQQCEVSGIKLPPYFMEWINLKDVYLNFYGREARGMMSMMKQLEIPSLGCHHLGIDDSKNIARVLQRMLVDGALMQVTAKRNPGSQKVEFLFENRIQHPSRQRR</sequence>
<dbReference type="InterPro" id="IPR036397">
    <property type="entry name" value="RNaseH_sf"/>
</dbReference>
<reference evidence="5" key="1">
    <citation type="journal article" date="2019" name="Plant Biotechnol. J.">
        <title>Genome sequencing of the Australian wild diploid species Gossypium australe highlights disease resistance and delayed gland morphogenesis.</title>
        <authorList>
            <person name="Cai Y."/>
            <person name="Cai X."/>
            <person name="Wang Q."/>
            <person name="Wang P."/>
            <person name="Zhang Y."/>
            <person name="Cai C."/>
            <person name="Xu Y."/>
            <person name="Wang K."/>
            <person name="Zhou Z."/>
            <person name="Wang C."/>
            <person name="Geng S."/>
            <person name="Li B."/>
            <person name="Dong Q."/>
            <person name="Hou Y."/>
            <person name="Wang H."/>
            <person name="Ai P."/>
            <person name="Liu Z."/>
            <person name="Yi F."/>
            <person name="Sun M."/>
            <person name="An G."/>
            <person name="Cheng J."/>
            <person name="Zhang Y."/>
            <person name="Shi Q."/>
            <person name="Xie Y."/>
            <person name="Shi X."/>
            <person name="Chang Y."/>
            <person name="Huang F."/>
            <person name="Chen Y."/>
            <person name="Hong S."/>
            <person name="Mi L."/>
            <person name="Sun Q."/>
            <person name="Zhang L."/>
            <person name="Zhou B."/>
            <person name="Peng R."/>
            <person name="Zhang X."/>
            <person name="Liu F."/>
        </authorList>
    </citation>
    <scope>NUCLEOTIDE SEQUENCE [LARGE SCALE GENOMIC DNA]</scope>
    <source>
        <strain evidence="5">cv. PA1801</strain>
    </source>
</reference>
<name>A0A5B6VF47_9ROSI</name>
<protein>
    <submittedName>
        <fullName evidence="4">Putative exonuclease domain-containing protein isoform X1</fullName>
    </submittedName>
</protein>
<keyword evidence="3 4" id="KW-0269">Exonuclease</keyword>